<gene>
    <name evidence="1" type="ORF">BN437_2184</name>
</gene>
<sequence length="58" mass="6425">MGYFIHRAPGIVRISSEVGGEDNQYFAINNSQFVLHIAFCLAEESRSGCSVTFPNQSE</sequence>
<evidence type="ECO:0000313" key="1">
    <source>
        <dbReference type="EMBL" id="CCO94109.1"/>
    </source>
</evidence>
<name>A0A831A405_ERWAM</name>
<protein>
    <submittedName>
        <fullName evidence="1">Uncharacterized protein</fullName>
    </submittedName>
</protein>
<dbReference type="AlphaFoldDB" id="A0A831A405"/>
<proteinExistence type="predicted"/>
<reference evidence="1 2" key="1">
    <citation type="submission" date="2012-11" db="EMBL/GenBank/DDBJ databases">
        <authorList>
            <person name="Linke B."/>
        </authorList>
    </citation>
    <scope>NUCLEOTIDE SEQUENCE [LARGE SCALE GENOMIC DNA]</scope>
    <source>
        <strain evidence="2">CFBP 1232</strain>
    </source>
</reference>
<comment type="caution">
    <text evidence="1">The sequence shown here is derived from an EMBL/GenBank/DDBJ whole genome shotgun (WGS) entry which is preliminary data.</text>
</comment>
<reference evidence="1 2" key="2">
    <citation type="submission" date="2013-04" db="EMBL/GenBank/DDBJ databases">
        <title>Comparative genomics of 12 strains of Erwinia amylovora identifies a pan-genome with a large conserved core and provides insights into host specificity.</title>
        <authorList>
            <person name="Mann R.A."/>
            <person name="Smits T.H.M."/>
            <person name="Buehlmann A."/>
            <person name="Blom J."/>
            <person name="Goesmann A."/>
            <person name="Frey J.E."/>
            <person name="Plummer K.M."/>
            <person name="Beer S.V."/>
            <person name="Luck J."/>
            <person name="Duffy B."/>
            <person name="Rodoni B."/>
        </authorList>
    </citation>
    <scope>NUCLEOTIDE SEQUENCE [LARGE SCALE GENOMIC DNA]</scope>
    <source>
        <strain evidence="2">CFBP 1232</strain>
    </source>
</reference>
<dbReference type="EMBL" id="CAPB01000022">
    <property type="protein sequence ID" value="CCO94109.1"/>
    <property type="molecule type" value="Genomic_DNA"/>
</dbReference>
<dbReference type="Proteomes" id="UP000013111">
    <property type="component" value="Unassembled WGS sequence"/>
</dbReference>
<accession>A0A831A405</accession>
<organism evidence="1 2">
    <name type="scientific">Erwinia amylovora NBRC 12687 = CFBP 1232</name>
    <dbReference type="NCBI Taxonomy" id="1219359"/>
    <lineage>
        <taxon>Bacteria</taxon>
        <taxon>Pseudomonadati</taxon>
        <taxon>Pseudomonadota</taxon>
        <taxon>Gammaproteobacteria</taxon>
        <taxon>Enterobacterales</taxon>
        <taxon>Erwiniaceae</taxon>
        <taxon>Erwinia</taxon>
    </lineage>
</organism>
<evidence type="ECO:0000313" key="2">
    <source>
        <dbReference type="Proteomes" id="UP000013111"/>
    </source>
</evidence>